<proteinExistence type="inferred from homology"/>
<gene>
    <name evidence="6" type="primary">dabA</name>
    <name evidence="7" type="ORF">SAMN05192529_11516</name>
</gene>
<dbReference type="STRING" id="551991.SAMN05192529_11516"/>
<evidence type="ECO:0000313" key="7">
    <source>
        <dbReference type="EMBL" id="SEA35885.1"/>
    </source>
</evidence>
<evidence type="ECO:0000256" key="6">
    <source>
        <dbReference type="HAMAP-Rule" id="MF_01871"/>
    </source>
</evidence>
<comment type="similarity">
    <text evidence="6">Belongs to the inorganic carbon transporter (TC 9.A.2) DabA family.</text>
</comment>
<keyword evidence="2 6" id="KW-1003">Cell membrane</keyword>
<dbReference type="RefSeq" id="WP_091399126.1">
    <property type="nucleotide sequence ID" value="NZ_FNQY01000015.1"/>
</dbReference>
<reference evidence="7 8" key="1">
    <citation type="submission" date="2016-10" db="EMBL/GenBank/DDBJ databases">
        <authorList>
            <person name="de Groot N.N."/>
        </authorList>
    </citation>
    <scope>NUCLEOTIDE SEQUENCE [LARGE SCALE GENOMIC DNA]</scope>
    <source>
        <strain evidence="7 8">Vu-144</strain>
    </source>
</reference>
<keyword evidence="5 6" id="KW-0472">Membrane</keyword>
<dbReference type="GO" id="GO:0008270">
    <property type="term" value="F:zinc ion binding"/>
    <property type="evidence" value="ECO:0007669"/>
    <property type="project" value="UniProtKB-UniRule"/>
</dbReference>
<keyword evidence="1 6" id="KW-0813">Transport</keyword>
<keyword evidence="4 6" id="KW-0862">Zinc</keyword>
<comment type="subunit">
    <text evidence="6">Forms a complex with DabB.</text>
</comment>
<keyword evidence="8" id="KW-1185">Reference proteome</keyword>
<dbReference type="Proteomes" id="UP000199041">
    <property type="component" value="Unassembled WGS sequence"/>
</dbReference>
<dbReference type="GO" id="GO:0005886">
    <property type="term" value="C:plasma membrane"/>
    <property type="evidence" value="ECO:0007669"/>
    <property type="project" value="UniProtKB-SubCell"/>
</dbReference>
<dbReference type="HAMAP" id="MF_01871">
    <property type="entry name" value="DabA"/>
    <property type="match status" value="1"/>
</dbReference>
<evidence type="ECO:0000256" key="4">
    <source>
        <dbReference type="ARBA" id="ARBA00022833"/>
    </source>
</evidence>
<feature type="binding site" evidence="6">
    <location>
        <position position="317"/>
    </location>
    <ligand>
        <name>Zn(2+)</name>
        <dbReference type="ChEBI" id="CHEBI:29105"/>
    </ligand>
</feature>
<feature type="binding site" evidence="6">
    <location>
        <position position="587"/>
    </location>
    <ligand>
        <name>Zn(2+)</name>
        <dbReference type="ChEBI" id="CHEBI:29105"/>
    </ligand>
</feature>
<comment type="function">
    <text evidence="6">Part of an energy-coupled inorganic carbon pump.</text>
</comment>
<dbReference type="AlphaFoldDB" id="A0A1H4AJ09"/>
<dbReference type="PANTHER" id="PTHR38344">
    <property type="entry name" value="UPF0753 PROTEIN AQ_863"/>
    <property type="match status" value="1"/>
</dbReference>
<evidence type="ECO:0000313" key="8">
    <source>
        <dbReference type="Proteomes" id="UP000199041"/>
    </source>
</evidence>
<feature type="binding site" evidence="6">
    <location>
        <position position="319"/>
    </location>
    <ligand>
        <name>Zn(2+)</name>
        <dbReference type="ChEBI" id="CHEBI:29105"/>
    </ligand>
</feature>
<evidence type="ECO:0000256" key="1">
    <source>
        <dbReference type="ARBA" id="ARBA00022448"/>
    </source>
</evidence>
<accession>A0A1H4AJ09</accession>
<dbReference type="PANTHER" id="PTHR38344:SF1">
    <property type="entry name" value="INORGANIC CARBON TRANSPORTER SUBUNIT DABA-RELATED"/>
    <property type="match status" value="1"/>
</dbReference>
<evidence type="ECO:0000256" key="2">
    <source>
        <dbReference type="ARBA" id="ARBA00022475"/>
    </source>
</evidence>
<dbReference type="InterPro" id="IPR018752">
    <property type="entry name" value="DabA"/>
</dbReference>
<organism evidence="7 8">
    <name type="scientific">Arachidicoccus rhizosphaerae</name>
    <dbReference type="NCBI Taxonomy" id="551991"/>
    <lineage>
        <taxon>Bacteria</taxon>
        <taxon>Pseudomonadati</taxon>
        <taxon>Bacteroidota</taxon>
        <taxon>Chitinophagia</taxon>
        <taxon>Chitinophagales</taxon>
        <taxon>Chitinophagaceae</taxon>
        <taxon>Arachidicoccus</taxon>
    </lineage>
</organism>
<keyword evidence="3 6" id="KW-0479">Metal-binding</keyword>
<evidence type="ECO:0000256" key="3">
    <source>
        <dbReference type="ARBA" id="ARBA00022723"/>
    </source>
</evidence>
<protein>
    <recommendedName>
        <fullName evidence="6">Probable inorganic carbon transporter subunit DabA</fullName>
    </recommendedName>
</protein>
<comment type="cofactor">
    <cofactor evidence="6">
        <name>Zn(2+)</name>
        <dbReference type="ChEBI" id="CHEBI:29105"/>
    </cofactor>
</comment>
<name>A0A1H4AJ09_9BACT</name>
<sequence>MNYKFLNKVINEAAEVVGKTWPLYGFVTSNPLAGYEALPFFTALKKASPVFGGQTLPSGSVFRKAWQEKKIDEVILTNELNTVGIHSSIENTLQKMESVVFTDFPNDKHELDRLTVKWLSLFLDEGLAAWPMPFKDMGFYTSWRKLVVHDNDLMALARKNGHRLTTIPKTPEEALQEVLFDFEPEAFQEIFERHFAALPGWVGFIKYRVQNNSIWQQEYPISLLDYLAVRLWIASLIGAAIMSEEPTVVDFSDREIIKIQRCWLEAWEKSWQQRFFSEILKSSKRFDEFQTGPKNIIIGNNPNTKLKTGLAAQLVFCLDTRSERLRRILEQAGANTNVEDEPRYETFGSAGAFGIMMDYQHPETGMTYKSSPAVGASSYLVREKPVRDRQDAQKAYLKQGRKLSSYRYFLKRMKNILPSAFGYVEGSGLYYGAFLLLRLWSPNRAEHWLLKHKSGYEALYEPYITSAVPVISDRISSEVIANTKTGFSKTSAKIVLNPDLDEVSTLALYAHDFVGDKRAGSGGINQDKIEKEPSIIHSDNPLLQHHHHDVTSTIDDIGDDQKALIVKGTFDSCGWRSFAPLVVFTGHASKSANNPFASSLDCGACAGQPGKYNARTLAMLANNNNVRNILKKEYDIEIPKETFFIAAEHITSTDEVELFDQDIPASHLLLAAQLKKDLIWAQAQLTKERLNEPVNSSSIAKLKSNSWSESRPEWGLSGHKGYVIGPRSLTLKGEFSDCFMSSYDWAMDPDGNILKGIMQGPLVVVQWISNHYYFSTVDNQKFGGGSKIIHNITGKYGVVEGNGSDLKIGLPLQSVMKSDDEVYHDPIRISVLVQAPRRYIDQILKGDPKLKSLIEGGWILLFVMDPEQKNQIDAYKQMVQPL</sequence>
<feature type="binding site" evidence="6">
    <location>
        <position position="602"/>
    </location>
    <ligand>
        <name>Zn(2+)</name>
        <dbReference type="ChEBI" id="CHEBI:29105"/>
    </ligand>
</feature>
<evidence type="ECO:0000256" key="5">
    <source>
        <dbReference type="ARBA" id="ARBA00023136"/>
    </source>
</evidence>
<dbReference type="Pfam" id="PF10070">
    <property type="entry name" value="DabA"/>
    <property type="match status" value="1"/>
</dbReference>
<dbReference type="OrthoDB" id="9805101at2"/>
<comment type="subcellular location">
    <subcellularLocation>
        <location evidence="6">Cell membrane</location>
        <topology evidence="6">Peripheral membrane protein</topology>
    </subcellularLocation>
</comment>
<dbReference type="EMBL" id="FNQY01000015">
    <property type="protein sequence ID" value="SEA35885.1"/>
    <property type="molecule type" value="Genomic_DNA"/>
</dbReference>